<dbReference type="RefSeq" id="WP_324767940.1">
    <property type="nucleotide sequence ID" value="NZ_JAOZYB010000065.1"/>
</dbReference>
<reference evidence="3 4" key="1">
    <citation type="submission" date="2022-10" db="EMBL/GenBank/DDBJ databases">
        <authorList>
            <person name="Xie J."/>
            <person name="Shen N."/>
        </authorList>
    </citation>
    <scope>NUCLEOTIDE SEQUENCE [LARGE SCALE GENOMIC DNA]</scope>
    <source>
        <strain evidence="3 4">DSM 41681</strain>
    </source>
</reference>
<gene>
    <name evidence="3" type="ORF">OKJ48_11105</name>
</gene>
<accession>A0ABU6C9C2</accession>
<dbReference type="PROSITE" id="PS51257">
    <property type="entry name" value="PROKAR_LIPOPROTEIN"/>
    <property type="match status" value="1"/>
</dbReference>
<feature type="signal peptide" evidence="2">
    <location>
        <begin position="1"/>
        <end position="26"/>
    </location>
</feature>
<organism evidence="3 4">
    <name type="scientific">Streptomyces kunmingensis</name>
    <dbReference type="NCBI Taxonomy" id="68225"/>
    <lineage>
        <taxon>Bacteria</taxon>
        <taxon>Bacillati</taxon>
        <taxon>Actinomycetota</taxon>
        <taxon>Actinomycetes</taxon>
        <taxon>Kitasatosporales</taxon>
        <taxon>Streptomycetaceae</taxon>
        <taxon>Streptomyces</taxon>
    </lineage>
</organism>
<feature type="compositionally biased region" description="Polar residues" evidence="1">
    <location>
        <begin position="182"/>
        <end position="192"/>
    </location>
</feature>
<sequence length="198" mass="20294">MHIRRQLLFVAVTPVALGLAASTACADPRPPAAPAASHSKVAFATRTASVVTELSAQEVSLDDRATLQVKGRLVEGDTLLFPLSQQAVSVQISGEDSTLPQRCNTTTTREGRFSCTFNVAAHDTTSATVTFRGNALFAPGTATTRISDPHHHATSSAAVPPAAKTPPAPVPGTSVPAVAVPGSTTLPSSSRSAAGHTH</sequence>
<dbReference type="Proteomes" id="UP001352223">
    <property type="component" value="Unassembled WGS sequence"/>
</dbReference>
<evidence type="ECO:0000313" key="3">
    <source>
        <dbReference type="EMBL" id="MEB3960786.1"/>
    </source>
</evidence>
<name>A0ABU6C9C2_9ACTN</name>
<keyword evidence="4" id="KW-1185">Reference proteome</keyword>
<protein>
    <recommendedName>
        <fullName evidence="5">Lipoprotein</fullName>
    </recommendedName>
</protein>
<evidence type="ECO:0000256" key="2">
    <source>
        <dbReference type="SAM" id="SignalP"/>
    </source>
</evidence>
<evidence type="ECO:0000256" key="1">
    <source>
        <dbReference type="SAM" id="MobiDB-lite"/>
    </source>
</evidence>
<evidence type="ECO:0008006" key="5">
    <source>
        <dbReference type="Google" id="ProtNLM"/>
    </source>
</evidence>
<feature type="chain" id="PRO_5046472842" description="Lipoprotein" evidence="2">
    <location>
        <begin position="27"/>
        <end position="198"/>
    </location>
</feature>
<feature type="region of interest" description="Disordered" evidence="1">
    <location>
        <begin position="142"/>
        <end position="198"/>
    </location>
</feature>
<evidence type="ECO:0000313" key="4">
    <source>
        <dbReference type="Proteomes" id="UP001352223"/>
    </source>
</evidence>
<keyword evidence="2" id="KW-0732">Signal</keyword>
<dbReference type="EMBL" id="JAOZYB010000065">
    <property type="protein sequence ID" value="MEB3960786.1"/>
    <property type="molecule type" value="Genomic_DNA"/>
</dbReference>
<proteinExistence type="predicted"/>
<comment type="caution">
    <text evidence="3">The sequence shown here is derived from an EMBL/GenBank/DDBJ whole genome shotgun (WGS) entry which is preliminary data.</text>
</comment>